<dbReference type="KEGG" id="dal:Dalk_1001"/>
<dbReference type="GO" id="GO:0016887">
    <property type="term" value="F:ATP hydrolysis activity"/>
    <property type="evidence" value="ECO:0007669"/>
    <property type="project" value="TreeGrafter"/>
</dbReference>
<dbReference type="CDD" id="cd02038">
    <property type="entry name" value="FlhG-like"/>
    <property type="match status" value="1"/>
</dbReference>
<name>B8FK29_DESAL</name>
<evidence type="ECO:0000256" key="2">
    <source>
        <dbReference type="ARBA" id="ARBA00022840"/>
    </source>
</evidence>
<dbReference type="PANTHER" id="PTHR43384">
    <property type="entry name" value="SEPTUM SITE-DETERMINING PROTEIN MIND HOMOLOG, CHLOROPLASTIC-RELATED"/>
    <property type="match status" value="1"/>
</dbReference>
<dbReference type="AlphaFoldDB" id="B8FK29"/>
<organism evidence="4 5">
    <name type="scientific">Desulfatibacillum aliphaticivorans</name>
    <dbReference type="NCBI Taxonomy" id="218208"/>
    <lineage>
        <taxon>Bacteria</taxon>
        <taxon>Pseudomonadati</taxon>
        <taxon>Thermodesulfobacteriota</taxon>
        <taxon>Desulfobacteria</taxon>
        <taxon>Desulfobacterales</taxon>
        <taxon>Desulfatibacillaceae</taxon>
        <taxon>Desulfatibacillum</taxon>
    </lineage>
</organism>
<proteinExistence type="predicted"/>
<dbReference type="Gene3D" id="3.40.50.300">
    <property type="entry name" value="P-loop containing nucleotide triphosphate hydrolases"/>
    <property type="match status" value="1"/>
</dbReference>
<keyword evidence="5" id="KW-1185">Reference proteome</keyword>
<dbReference type="SUPFAM" id="SSF52540">
    <property type="entry name" value="P-loop containing nucleoside triphosphate hydrolases"/>
    <property type="match status" value="1"/>
</dbReference>
<dbReference type="GO" id="GO:0009898">
    <property type="term" value="C:cytoplasmic side of plasma membrane"/>
    <property type="evidence" value="ECO:0007669"/>
    <property type="project" value="TreeGrafter"/>
</dbReference>
<dbReference type="GO" id="GO:0005829">
    <property type="term" value="C:cytosol"/>
    <property type="evidence" value="ECO:0007669"/>
    <property type="project" value="TreeGrafter"/>
</dbReference>
<dbReference type="EMBL" id="CP001322">
    <property type="protein sequence ID" value="ACL02704.1"/>
    <property type="molecule type" value="Genomic_DNA"/>
</dbReference>
<dbReference type="RefSeq" id="WP_012610142.1">
    <property type="nucleotide sequence ID" value="NC_011768.1"/>
</dbReference>
<reference evidence="4 5" key="1">
    <citation type="journal article" date="2012" name="Environ. Microbiol.">
        <title>The genome sequence of Desulfatibacillum alkenivorans AK-01: a blueprint for anaerobic alkane oxidation.</title>
        <authorList>
            <person name="Callaghan A.V."/>
            <person name="Morris B.E."/>
            <person name="Pereira I.A."/>
            <person name="McInerney M.J."/>
            <person name="Austin R.N."/>
            <person name="Groves J.T."/>
            <person name="Kukor J.J."/>
            <person name="Suflita J.M."/>
            <person name="Young L.Y."/>
            <person name="Zylstra G.J."/>
            <person name="Wawrik B."/>
        </authorList>
    </citation>
    <scope>NUCLEOTIDE SEQUENCE [LARGE SCALE GENOMIC DNA]</scope>
    <source>
        <strain evidence="4 5">AK-01</strain>
    </source>
</reference>
<evidence type="ECO:0000313" key="4">
    <source>
        <dbReference type="EMBL" id="ACL02704.1"/>
    </source>
</evidence>
<dbReference type="HOGENOM" id="CLU_037612_0_0_7"/>
<dbReference type="PANTHER" id="PTHR43384:SF4">
    <property type="entry name" value="CELLULOSE BIOSYNTHESIS PROTEIN BCSQ-RELATED"/>
    <property type="match status" value="1"/>
</dbReference>
<protein>
    <submittedName>
        <fullName evidence="4">Cobyrinic acid ac-diamide synthase</fullName>
    </submittedName>
</protein>
<dbReference type="InterPro" id="IPR050625">
    <property type="entry name" value="ParA/MinD_ATPase"/>
</dbReference>
<dbReference type="GO" id="GO:0005524">
    <property type="term" value="F:ATP binding"/>
    <property type="evidence" value="ECO:0007669"/>
    <property type="project" value="UniProtKB-KW"/>
</dbReference>
<feature type="domain" description="AAA" evidence="3">
    <location>
        <begin position="60"/>
        <end position="205"/>
    </location>
</feature>
<dbReference type="InterPro" id="IPR027417">
    <property type="entry name" value="P-loop_NTPase"/>
</dbReference>
<sequence>MTQSINSAGVEKGRVVKMRGLDKKTPDQADGLRRMVKDKMNGLQEEIVEKPGVAAQGFPRVVAVTSGKGGVGKTNIVGNLAIALSRMGKRVLILDGDLGLANIDIIYGLHPEFTIKHVLTGEKDLKDVIVKGPEGVSVIPASSGLADLVHLTQGEKLNLLSEFDGLEEDYDIFLIDTGAGISSNIVYFNAAARERIVIATPEPTSITDAYALMKVMFTRHGTRTFKLLVNMVNNEAEADLVFKSLSNALLRFLQDISLEYMGCIKRDDHVLKSVKKQAPLLMLYPKSLAGKGINELAERFLSKGEDSSADGNIKFFFRRLVAPK</sequence>
<dbReference type="eggNOG" id="COG0455">
    <property type="taxonomic scope" value="Bacteria"/>
</dbReference>
<dbReference type="Pfam" id="PF13614">
    <property type="entry name" value="AAA_31"/>
    <property type="match status" value="1"/>
</dbReference>
<dbReference type="GO" id="GO:0051782">
    <property type="term" value="P:negative regulation of cell division"/>
    <property type="evidence" value="ECO:0007669"/>
    <property type="project" value="TreeGrafter"/>
</dbReference>
<evidence type="ECO:0000313" key="5">
    <source>
        <dbReference type="Proteomes" id="UP000000739"/>
    </source>
</evidence>
<keyword evidence="1" id="KW-0547">Nucleotide-binding</keyword>
<keyword evidence="2" id="KW-0067">ATP-binding</keyword>
<dbReference type="InterPro" id="IPR025669">
    <property type="entry name" value="AAA_dom"/>
</dbReference>
<accession>B8FK29</accession>
<evidence type="ECO:0000259" key="3">
    <source>
        <dbReference type="Pfam" id="PF13614"/>
    </source>
</evidence>
<dbReference type="Proteomes" id="UP000000739">
    <property type="component" value="Chromosome"/>
</dbReference>
<dbReference type="InterPro" id="IPR033875">
    <property type="entry name" value="FlhG"/>
</dbReference>
<evidence type="ECO:0000256" key="1">
    <source>
        <dbReference type="ARBA" id="ARBA00022741"/>
    </source>
</evidence>
<gene>
    <name evidence="4" type="ordered locus">Dalk_1001</name>
</gene>